<dbReference type="Pfam" id="PF01400">
    <property type="entry name" value="Astacin"/>
    <property type="match status" value="1"/>
</dbReference>
<reference evidence="9 10" key="1">
    <citation type="journal article" date="2023" name="Sci. Data">
        <title>Genome assembly of the Korean intertidal mud-creeper Batillaria attramentaria.</title>
        <authorList>
            <person name="Patra A.K."/>
            <person name="Ho P.T."/>
            <person name="Jun S."/>
            <person name="Lee S.J."/>
            <person name="Kim Y."/>
            <person name="Won Y.J."/>
        </authorList>
    </citation>
    <scope>NUCLEOTIDE SEQUENCE [LARGE SCALE GENOMIC DNA]</scope>
    <source>
        <strain evidence="9">Wonlab-2016</strain>
    </source>
</reference>
<keyword evidence="5 6" id="KW-0482">Metalloprotease</keyword>
<dbReference type="InterPro" id="IPR024079">
    <property type="entry name" value="MetalloPept_cat_dom_sf"/>
</dbReference>
<feature type="binding site" evidence="6">
    <location>
        <position position="183"/>
    </location>
    <ligand>
        <name>Zn(2+)</name>
        <dbReference type="ChEBI" id="CHEBI:29105"/>
        <note>catalytic</note>
    </ligand>
</feature>
<feature type="signal peptide" evidence="7">
    <location>
        <begin position="1"/>
        <end position="21"/>
    </location>
</feature>
<keyword evidence="4 6" id="KW-0862">Zinc</keyword>
<dbReference type="CDD" id="cd04280">
    <property type="entry name" value="ZnMc_astacin_like"/>
    <property type="match status" value="1"/>
</dbReference>
<comment type="caution">
    <text evidence="6">Lacks conserved residue(s) required for the propagation of feature annotation.</text>
</comment>
<dbReference type="PRINTS" id="PR00480">
    <property type="entry name" value="ASTACIN"/>
</dbReference>
<feature type="binding site" evidence="6">
    <location>
        <position position="189"/>
    </location>
    <ligand>
        <name>Zn(2+)</name>
        <dbReference type="ChEBI" id="CHEBI:29105"/>
        <note>catalytic</note>
    </ligand>
</feature>
<protein>
    <recommendedName>
        <fullName evidence="7">Metalloendopeptidase</fullName>
        <ecNumber evidence="7">3.4.24.-</ecNumber>
    </recommendedName>
</protein>
<proteinExistence type="predicted"/>
<dbReference type="InterPro" id="IPR006026">
    <property type="entry name" value="Peptidase_Metallo"/>
</dbReference>
<evidence type="ECO:0000256" key="2">
    <source>
        <dbReference type="ARBA" id="ARBA00022723"/>
    </source>
</evidence>
<evidence type="ECO:0000259" key="8">
    <source>
        <dbReference type="PROSITE" id="PS51864"/>
    </source>
</evidence>
<dbReference type="AlphaFoldDB" id="A0ABD0J6H0"/>
<comment type="caution">
    <text evidence="9">The sequence shown here is derived from an EMBL/GenBank/DDBJ whole genome shotgun (WGS) entry which is preliminary data.</text>
</comment>
<feature type="domain" description="Peptidase M12A" evidence="8">
    <location>
        <begin position="80"/>
        <end position="282"/>
    </location>
</feature>
<keyword evidence="2 6" id="KW-0479">Metal-binding</keyword>
<sequence>MFRGDFTPLLFLCVLLAVAMSQTIDERIAMANVQEDESTATGPENATVTEDIGVRRELDMIFTKEQWEFIIRQNRTNSTQGTRNRRKALRPMNRWPGGVLPYERPSGRVFSGREIVQIEEAMKEWQTYTCLQFRQATSRDSNRLHFISGDGCYSYIGVVKRRQEISLGRGCRHKGIIAHEIGHAAGYVHEQSRPDRDRHVTIVYENIQRGNEDQFRKYRWADTFGVAYDYRSIMHYGARDFSRNGDYKPSGPRTPVSRRVIGNRESLSFRDIKLANLLYECRETAGCDPNIKCPGEGFVDKSCTCMCPGNPVRPCNSGDTGTGSRFRARAGAATGTDSVPGKGQSEPGACTDRDPLCGQYARLGHCTTNGAFMAGQLQQDMQKLQSSTREYRF</sequence>
<evidence type="ECO:0000256" key="4">
    <source>
        <dbReference type="ARBA" id="ARBA00022833"/>
    </source>
</evidence>
<evidence type="ECO:0000313" key="9">
    <source>
        <dbReference type="EMBL" id="KAK7463138.1"/>
    </source>
</evidence>
<dbReference type="EC" id="3.4.24.-" evidence="7"/>
<keyword evidence="10" id="KW-1185">Reference proteome</keyword>
<gene>
    <name evidence="9" type="ORF">BaRGS_00038283</name>
</gene>
<accession>A0ABD0J6H0</accession>
<dbReference type="PANTHER" id="PTHR10127">
    <property type="entry name" value="DISCOIDIN, CUB, EGF, LAMININ , AND ZINC METALLOPROTEASE DOMAIN CONTAINING"/>
    <property type="match status" value="1"/>
</dbReference>
<dbReference type="SUPFAM" id="SSF55486">
    <property type="entry name" value="Metalloproteases ('zincins'), catalytic domain"/>
    <property type="match status" value="1"/>
</dbReference>
<dbReference type="InterPro" id="IPR001506">
    <property type="entry name" value="Peptidase_M12A"/>
</dbReference>
<name>A0ABD0J6H0_9CAEN</name>
<feature type="active site" evidence="6">
    <location>
        <position position="180"/>
    </location>
</feature>
<dbReference type="Gene3D" id="3.40.390.10">
    <property type="entry name" value="Collagenase (Catalytic Domain)"/>
    <property type="match status" value="1"/>
</dbReference>
<dbReference type="PROSITE" id="PS51864">
    <property type="entry name" value="ASTACIN"/>
    <property type="match status" value="1"/>
</dbReference>
<evidence type="ECO:0000256" key="1">
    <source>
        <dbReference type="ARBA" id="ARBA00022670"/>
    </source>
</evidence>
<keyword evidence="3 6" id="KW-0378">Hydrolase</keyword>
<evidence type="ECO:0000256" key="5">
    <source>
        <dbReference type="ARBA" id="ARBA00023049"/>
    </source>
</evidence>
<comment type="cofactor">
    <cofactor evidence="6 7">
        <name>Zn(2+)</name>
        <dbReference type="ChEBI" id="CHEBI:29105"/>
    </cofactor>
    <text evidence="6 7">Binds 1 zinc ion per subunit.</text>
</comment>
<dbReference type="GO" id="GO:0004222">
    <property type="term" value="F:metalloendopeptidase activity"/>
    <property type="evidence" value="ECO:0007669"/>
    <property type="project" value="UniProtKB-UniRule"/>
</dbReference>
<organism evidence="9 10">
    <name type="scientific">Batillaria attramentaria</name>
    <dbReference type="NCBI Taxonomy" id="370345"/>
    <lineage>
        <taxon>Eukaryota</taxon>
        <taxon>Metazoa</taxon>
        <taxon>Spiralia</taxon>
        <taxon>Lophotrochozoa</taxon>
        <taxon>Mollusca</taxon>
        <taxon>Gastropoda</taxon>
        <taxon>Caenogastropoda</taxon>
        <taxon>Sorbeoconcha</taxon>
        <taxon>Cerithioidea</taxon>
        <taxon>Batillariidae</taxon>
        <taxon>Batillaria</taxon>
    </lineage>
</organism>
<dbReference type="InterPro" id="IPR034035">
    <property type="entry name" value="Astacin-like_dom"/>
</dbReference>
<feature type="binding site" evidence="6">
    <location>
        <position position="179"/>
    </location>
    <ligand>
        <name>Zn(2+)</name>
        <dbReference type="ChEBI" id="CHEBI:29105"/>
        <note>catalytic</note>
    </ligand>
</feature>
<dbReference type="GO" id="GO:0006508">
    <property type="term" value="P:proteolysis"/>
    <property type="evidence" value="ECO:0007669"/>
    <property type="project" value="UniProtKB-KW"/>
</dbReference>
<keyword evidence="7" id="KW-0732">Signal</keyword>
<evidence type="ECO:0000256" key="6">
    <source>
        <dbReference type="PROSITE-ProRule" id="PRU01211"/>
    </source>
</evidence>
<feature type="chain" id="PRO_5044530349" description="Metalloendopeptidase" evidence="7">
    <location>
        <begin position="22"/>
        <end position="393"/>
    </location>
</feature>
<evidence type="ECO:0000256" key="3">
    <source>
        <dbReference type="ARBA" id="ARBA00022801"/>
    </source>
</evidence>
<dbReference type="PANTHER" id="PTHR10127:SF780">
    <property type="entry name" value="METALLOENDOPEPTIDASE"/>
    <property type="match status" value="1"/>
</dbReference>
<keyword evidence="1 6" id="KW-0645">Protease</keyword>
<dbReference type="Proteomes" id="UP001519460">
    <property type="component" value="Unassembled WGS sequence"/>
</dbReference>
<evidence type="ECO:0000313" key="10">
    <source>
        <dbReference type="Proteomes" id="UP001519460"/>
    </source>
</evidence>
<dbReference type="GO" id="GO:0008270">
    <property type="term" value="F:zinc ion binding"/>
    <property type="evidence" value="ECO:0007669"/>
    <property type="project" value="UniProtKB-UniRule"/>
</dbReference>
<evidence type="ECO:0000256" key="7">
    <source>
        <dbReference type="RuleBase" id="RU361183"/>
    </source>
</evidence>
<dbReference type="EMBL" id="JACVVK020000610">
    <property type="protein sequence ID" value="KAK7463138.1"/>
    <property type="molecule type" value="Genomic_DNA"/>
</dbReference>
<dbReference type="SMART" id="SM00235">
    <property type="entry name" value="ZnMc"/>
    <property type="match status" value="1"/>
</dbReference>